<dbReference type="PROSITE" id="PS50866">
    <property type="entry name" value="GOLD"/>
    <property type="match status" value="1"/>
</dbReference>
<dbReference type="Pfam" id="PF01105">
    <property type="entry name" value="EMP24_GP25L"/>
    <property type="match status" value="1"/>
</dbReference>
<comment type="similarity">
    <text evidence="2 7">Belongs to the EMP24/GP25L family.</text>
</comment>
<dbReference type="SMART" id="SM01190">
    <property type="entry name" value="EMP24_GP25L"/>
    <property type="match status" value="1"/>
</dbReference>
<reference evidence="12 13" key="1">
    <citation type="submission" date="2024-12" db="EMBL/GenBank/DDBJ databases">
        <title>The unique morphological basis and parallel evolutionary history of personate flowers in Penstemon.</title>
        <authorList>
            <person name="Depatie T.H."/>
            <person name="Wessinger C.A."/>
        </authorList>
    </citation>
    <scope>NUCLEOTIDE SEQUENCE [LARGE SCALE GENOMIC DNA]</scope>
    <source>
        <strain evidence="12">WTNN_2</strain>
        <tissue evidence="12">Leaf</tissue>
    </source>
</reference>
<keyword evidence="4 10" id="KW-0732">Signal</keyword>
<dbReference type="AlphaFoldDB" id="A0ABD3UB78"/>
<comment type="subcellular location">
    <subcellularLocation>
        <location evidence="1 7">Membrane</location>
        <topology evidence="1 7">Single-pass type I membrane protein</topology>
    </subcellularLocation>
</comment>
<evidence type="ECO:0000256" key="8">
    <source>
        <dbReference type="SAM" id="Coils"/>
    </source>
</evidence>
<dbReference type="PANTHER" id="PTHR22811">
    <property type="entry name" value="TRANSMEMBRANE EMP24 DOMAIN-CONTAINING PROTEIN"/>
    <property type="match status" value="1"/>
</dbReference>
<evidence type="ECO:0000256" key="6">
    <source>
        <dbReference type="ARBA" id="ARBA00023136"/>
    </source>
</evidence>
<comment type="caution">
    <text evidence="12">The sequence shown here is derived from an EMBL/GenBank/DDBJ whole genome shotgun (WGS) entry which is preliminary data.</text>
</comment>
<feature type="domain" description="GOLD" evidence="11">
    <location>
        <begin position="34"/>
        <end position="153"/>
    </location>
</feature>
<evidence type="ECO:0000256" key="2">
    <source>
        <dbReference type="ARBA" id="ARBA00007104"/>
    </source>
</evidence>
<evidence type="ECO:0000259" key="11">
    <source>
        <dbReference type="PROSITE" id="PS50866"/>
    </source>
</evidence>
<proteinExistence type="inferred from homology"/>
<dbReference type="EMBL" id="JBJXBP010000002">
    <property type="protein sequence ID" value="KAL3845542.1"/>
    <property type="molecule type" value="Genomic_DNA"/>
</dbReference>
<name>A0ABD3UB78_9LAMI</name>
<dbReference type="Proteomes" id="UP001634393">
    <property type="component" value="Unassembled WGS sequence"/>
</dbReference>
<dbReference type="InterPro" id="IPR009038">
    <property type="entry name" value="GOLD_dom"/>
</dbReference>
<dbReference type="GO" id="GO:0016020">
    <property type="term" value="C:membrane"/>
    <property type="evidence" value="ECO:0007669"/>
    <property type="project" value="UniProtKB-SubCell"/>
</dbReference>
<evidence type="ECO:0000256" key="9">
    <source>
        <dbReference type="SAM" id="Phobius"/>
    </source>
</evidence>
<evidence type="ECO:0000256" key="4">
    <source>
        <dbReference type="ARBA" id="ARBA00022729"/>
    </source>
</evidence>
<dbReference type="InterPro" id="IPR015720">
    <property type="entry name" value="Emp24-like"/>
</dbReference>
<protein>
    <recommendedName>
        <fullName evidence="11">GOLD domain-containing protein</fullName>
    </recommendedName>
</protein>
<evidence type="ECO:0000256" key="10">
    <source>
        <dbReference type="SAM" id="SignalP"/>
    </source>
</evidence>
<feature type="signal peptide" evidence="10">
    <location>
        <begin position="1"/>
        <end position="24"/>
    </location>
</feature>
<evidence type="ECO:0000256" key="1">
    <source>
        <dbReference type="ARBA" id="ARBA00004479"/>
    </source>
</evidence>
<feature type="transmembrane region" description="Helical" evidence="9">
    <location>
        <begin position="186"/>
        <end position="208"/>
    </location>
</feature>
<accession>A0ABD3UB78</accession>
<evidence type="ECO:0000313" key="13">
    <source>
        <dbReference type="Proteomes" id="UP001634393"/>
    </source>
</evidence>
<keyword evidence="13" id="KW-1185">Reference proteome</keyword>
<keyword evidence="6 9" id="KW-0472">Membrane</keyword>
<sequence>MKLVSSAISFWTFFLVVAVPTARGLWMDLPTSGARCISEEIHNHLVVMVDYYTFIGEEYFHDNNTVISPTVSIKVTSPHGKELFHKEKADHGQFGFTATEAGNYQACMEIVGDGHKGKKVSFGIDWKTGIAAKDWESVARKEKIQGLELELKKLEESVHAIHDSLTNLMDKDWDLSDLSRRTNARVAWYSITSLCICIVVSVLQVCYLRRYFRNKKLI</sequence>
<evidence type="ECO:0000313" key="12">
    <source>
        <dbReference type="EMBL" id="KAL3845542.1"/>
    </source>
</evidence>
<organism evidence="12 13">
    <name type="scientific">Penstemon smallii</name>
    <dbReference type="NCBI Taxonomy" id="265156"/>
    <lineage>
        <taxon>Eukaryota</taxon>
        <taxon>Viridiplantae</taxon>
        <taxon>Streptophyta</taxon>
        <taxon>Embryophyta</taxon>
        <taxon>Tracheophyta</taxon>
        <taxon>Spermatophyta</taxon>
        <taxon>Magnoliopsida</taxon>
        <taxon>eudicotyledons</taxon>
        <taxon>Gunneridae</taxon>
        <taxon>Pentapetalae</taxon>
        <taxon>asterids</taxon>
        <taxon>lamiids</taxon>
        <taxon>Lamiales</taxon>
        <taxon>Plantaginaceae</taxon>
        <taxon>Cheloneae</taxon>
        <taxon>Penstemon</taxon>
    </lineage>
</organism>
<gene>
    <name evidence="12" type="ORF">ACJIZ3_002945</name>
</gene>
<keyword evidence="3 7" id="KW-0812">Transmembrane</keyword>
<feature type="chain" id="PRO_5044844218" description="GOLD domain-containing protein" evidence="10">
    <location>
        <begin position="25"/>
        <end position="218"/>
    </location>
</feature>
<keyword evidence="8" id="KW-0175">Coiled coil</keyword>
<evidence type="ECO:0000256" key="5">
    <source>
        <dbReference type="ARBA" id="ARBA00022989"/>
    </source>
</evidence>
<keyword evidence="5 9" id="KW-1133">Transmembrane helix</keyword>
<evidence type="ECO:0000256" key="3">
    <source>
        <dbReference type="ARBA" id="ARBA00022692"/>
    </source>
</evidence>
<feature type="coiled-coil region" evidence="8">
    <location>
        <begin position="137"/>
        <end position="164"/>
    </location>
</feature>
<evidence type="ECO:0000256" key="7">
    <source>
        <dbReference type="RuleBase" id="RU003827"/>
    </source>
</evidence>